<feature type="compositionally biased region" description="Low complexity" evidence="6">
    <location>
        <begin position="104"/>
        <end position="113"/>
    </location>
</feature>
<keyword evidence="9" id="KW-1185">Reference proteome</keyword>
<keyword evidence="3" id="KW-0539">Nucleus</keyword>
<evidence type="ECO:0000256" key="2">
    <source>
        <dbReference type="ARBA" id="ARBA00022776"/>
    </source>
</evidence>
<dbReference type="Proteomes" id="UP000594263">
    <property type="component" value="Unplaced"/>
</dbReference>
<feature type="domain" description="Sororin C-terminal region" evidence="7">
    <location>
        <begin position="188"/>
        <end position="209"/>
    </location>
</feature>
<evidence type="ECO:0000256" key="3">
    <source>
        <dbReference type="ARBA" id="ARBA00023242"/>
    </source>
</evidence>
<feature type="compositionally biased region" description="Basic and acidic residues" evidence="6">
    <location>
        <begin position="79"/>
        <end position="98"/>
    </location>
</feature>
<protein>
    <recommendedName>
        <fullName evidence="7">Sororin C-terminal region domain-containing protein</fullName>
    </recommendedName>
</protein>
<dbReference type="EnsemblPlants" id="Kaladp0095s0788.1.v1.1">
    <property type="protein sequence ID" value="Kaladp0095s0788.1.v1.1"/>
    <property type="gene ID" value="Kaladp0095s0788.v1.1"/>
</dbReference>
<sequence>MEVGERRTRQGRKPLSDRTNSPLPNPTPSSSAKLPPPSPRFSDSTPAAGHSVEPGSKNKKKKLHLDSGETQTKKKKRRKFDDPISKSVNRDEGNKENVDTNIITSPDSPSTPSVRQPPSPLDEQLTVYARRQTGKNKGKEKVVVDEAFTCPPVERKRDESSKTSILKASKCRTDLPKKRRIKERPVSKDYIDQQRAYFAEIDRCELPVEEVSESELSDH</sequence>
<dbReference type="GO" id="GO:0005634">
    <property type="term" value="C:nucleus"/>
    <property type="evidence" value="ECO:0007669"/>
    <property type="project" value="UniProtKB-SubCell"/>
</dbReference>
<dbReference type="Pfam" id="PF25220">
    <property type="entry name" value="Sororin_C"/>
    <property type="match status" value="1"/>
</dbReference>
<organism evidence="8 9">
    <name type="scientific">Kalanchoe fedtschenkoi</name>
    <name type="common">Lavender scallops</name>
    <name type="synonym">South American air plant</name>
    <dbReference type="NCBI Taxonomy" id="63787"/>
    <lineage>
        <taxon>Eukaryota</taxon>
        <taxon>Viridiplantae</taxon>
        <taxon>Streptophyta</taxon>
        <taxon>Embryophyta</taxon>
        <taxon>Tracheophyta</taxon>
        <taxon>Spermatophyta</taxon>
        <taxon>Magnoliopsida</taxon>
        <taxon>eudicotyledons</taxon>
        <taxon>Gunneridae</taxon>
        <taxon>Pentapetalae</taxon>
        <taxon>Saxifragales</taxon>
        <taxon>Crassulaceae</taxon>
        <taxon>Kalanchoe</taxon>
    </lineage>
</organism>
<evidence type="ECO:0000256" key="1">
    <source>
        <dbReference type="ARBA" id="ARBA00022618"/>
    </source>
</evidence>
<accession>A0A7N0V409</accession>
<evidence type="ECO:0000259" key="7">
    <source>
        <dbReference type="Pfam" id="PF25220"/>
    </source>
</evidence>
<evidence type="ECO:0000256" key="4">
    <source>
        <dbReference type="ARBA" id="ARBA00023306"/>
    </source>
</evidence>
<name>A0A7N0V409_KALFE</name>
<proteinExistence type="inferred from homology"/>
<dbReference type="GO" id="GO:0051301">
    <property type="term" value="P:cell division"/>
    <property type="evidence" value="ECO:0007669"/>
    <property type="project" value="UniProtKB-KW"/>
</dbReference>
<feature type="region of interest" description="Disordered" evidence="6">
    <location>
        <begin position="1"/>
        <end position="123"/>
    </location>
</feature>
<dbReference type="AlphaFoldDB" id="A0A7N0V409"/>
<keyword evidence="1" id="KW-0132">Cell division</keyword>
<evidence type="ECO:0000313" key="8">
    <source>
        <dbReference type="EnsemblPlants" id="Kaladp0095s0788.1.v1.1"/>
    </source>
</evidence>
<reference evidence="8" key="1">
    <citation type="submission" date="2021-01" db="UniProtKB">
        <authorList>
            <consortium name="EnsemblPlants"/>
        </authorList>
    </citation>
    <scope>IDENTIFICATION</scope>
</reference>
<comment type="similarity">
    <text evidence="5">Belongs to the sororin family.</text>
</comment>
<dbReference type="PANTHER" id="PTHR35740">
    <property type="entry name" value="OS12G0111700 PROTEIN"/>
    <property type="match status" value="1"/>
</dbReference>
<dbReference type="InterPro" id="IPR057337">
    <property type="entry name" value="Sororin_C"/>
</dbReference>
<dbReference type="Gramene" id="Kaladp0095s0788.1.v1.1">
    <property type="protein sequence ID" value="Kaladp0095s0788.1.v1.1"/>
    <property type="gene ID" value="Kaladp0095s0788.v1.1"/>
</dbReference>
<keyword evidence="4" id="KW-0131">Cell cycle</keyword>
<evidence type="ECO:0000256" key="5">
    <source>
        <dbReference type="ARBA" id="ARBA00093465"/>
    </source>
</evidence>
<evidence type="ECO:0000313" key="9">
    <source>
        <dbReference type="Proteomes" id="UP000594263"/>
    </source>
</evidence>
<evidence type="ECO:0000256" key="6">
    <source>
        <dbReference type="SAM" id="MobiDB-lite"/>
    </source>
</evidence>
<keyword evidence="2" id="KW-0498">Mitosis</keyword>
<dbReference type="PANTHER" id="PTHR35740:SF1">
    <property type="entry name" value="OS12G0111700 PROTEIN"/>
    <property type="match status" value="1"/>
</dbReference>